<reference evidence="1 2" key="1">
    <citation type="journal article" date="2021" name="Elife">
        <title>Chloroplast acquisition without the gene transfer in kleptoplastic sea slugs, Plakobranchus ocellatus.</title>
        <authorList>
            <person name="Maeda T."/>
            <person name="Takahashi S."/>
            <person name="Yoshida T."/>
            <person name="Shimamura S."/>
            <person name="Takaki Y."/>
            <person name="Nagai Y."/>
            <person name="Toyoda A."/>
            <person name="Suzuki Y."/>
            <person name="Arimoto A."/>
            <person name="Ishii H."/>
            <person name="Satoh N."/>
            <person name="Nishiyama T."/>
            <person name="Hasebe M."/>
            <person name="Maruyama T."/>
            <person name="Minagawa J."/>
            <person name="Obokata J."/>
            <person name="Shigenobu S."/>
        </authorList>
    </citation>
    <scope>NUCLEOTIDE SEQUENCE [LARGE SCALE GENOMIC DNA]</scope>
</reference>
<name>A0AAV4F6L9_9GAST</name>
<comment type="caution">
    <text evidence="1">The sequence shown here is derived from an EMBL/GenBank/DDBJ whole genome shotgun (WGS) entry which is preliminary data.</text>
</comment>
<organism evidence="1 2">
    <name type="scientific">Elysia marginata</name>
    <dbReference type="NCBI Taxonomy" id="1093978"/>
    <lineage>
        <taxon>Eukaryota</taxon>
        <taxon>Metazoa</taxon>
        <taxon>Spiralia</taxon>
        <taxon>Lophotrochozoa</taxon>
        <taxon>Mollusca</taxon>
        <taxon>Gastropoda</taxon>
        <taxon>Heterobranchia</taxon>
        <taxon>Euthyneura</taxon>
        <taxon>Panpulmonata</taxon>
        <taxon>Sacoglossa</taxon>
        <taxon>Placobranchoidea</taxon>
        <taxon>Plakobranchidae</taxon>
        <taxon>Elysia</taxon>
    </lineage>
</organism>
<sequence>SVNLPGQDLCKVYIMAAEYVAAEEPIKVLNLKAINQDFFGYCNLKMLKQIGRGMSGK</sequence>
<dbReference type="EMBL" id="BMAT01011176">
    <property type="protein sequence ID" value="GFR68030.1"/>
    <property type="molecule type" value="Genomic_DNA"/>
</dbReference>
<feature type="non-terminal residue" evidence="1">
    <location>
        <position position="57"/>
    </location>
</feature>
<gene>
    <name evidence="1" type="ORF">ElyMa_005598600</name>
</gene>
<proteinExistence type="predicted"/>
<dbReference type="Proteomes" id="UP000762676">
    <property type="component" value="Unassembled WGS sequence"/>
</dbReference>
<dbReference type="AlphaFoldDB" id="A0AAV4F6L9"/>
<protein>
    <submittedName>
        <fullName evidence="1">Uncharacterized protein</fullName>
    </submittedName>
</protein>
<keyword evidence="2" id="KW-1185">Reference proteome</keyword>
<evidence type="ECO:0000313" key="2">
    <source>
        <dbReference type="Proteomes" id="UP000762676"/>
    </source>
</evidence>
<feature type="non-terminal residue" evidence="1">
    <location>
        <position position="1"/>
    </location>
</feature>
<accession>A0AAV4F6L9</accession>
<evidence type="ECO:0000313" key="1">
    <source>
        <dbReference type="EMBL" id="GFR68030.1"/>
    </source>
</evidence>